<dbReference type="InterPro" id="IPR019734">
    <property type="entry name" value="TPR_rpt"/>
</dbReference>
<feature type="compositionally biased region" description="Basic and acidic residues" evidence="1">
    <location>
        <begin position="373"/>
        <end position="386"/>
    </location>
</feature>
<feature type="region of interest" description="Disordered" evidence="1">
    <location>
        <begin position="484"/>
        <end position="525"/>
    </location>
</feature>
<dbReference type="OrthoDB" id="10250354at2759"/>
<protein>
    <recommendedName>
        <fullName evidence="2">J domain-containing protein</fullName>
    </recommendedName>
</protein>
<reference evidence="3" key="1">
    <citation type="submission" date="2020-12" db="EMBL/GenBank/DDBJ databases">
        <authorList>
            <person name="Iha C."/>
        </authorList>
    </citation>
    <scope>NUCLEOTIDE SEQUENCE</scope>
</reference>
<gene>
    <name evidence="3" type="ORF">OSTQU699_LOCUS1877</name>
</gene>
<feature type="compositionally biased region" description="Basic and acidic residues" evidence="1">
    <location>
        <begin position="413"/>
        <end position="422"/>
    </location>
</feature>
<feature type="compositionally biased region" description="Basic and acidic residues" evidence="1">
    <location>
        <begin position="10"/>
        <end position="26"/>
    </location>
</feature>
<feature type="compositionally biased region" description="Basic and acidic residues" evidence="1">
    <location>
        <begin position="170"/>
        <end position="182"/>
    </location>
</feature>
<dbReference type="CDD" id="cd06257">
    <property type="entry name" value="DnaJ"/>
    <property type="match status" value="1"/>
</dbReference>
<sequence>MQPEMWGEGPKQKDKVQKCLHREGHENTPSAPAGTSGGFEWGLAIGEGANGSGVSSRSPGPFGQSSSVDGDGHDQRHRRKKATLVAKRGGSWQKGGPETGSGPCWAGAGLGAAQRDCPSTSKGRVAGAPGVVKSDFESGWASRPREGAGPKLFAFSTSPGHGGGAFAAKSRSDAPDGPREGGESGASFSLPSSRGHGRRGGGDPKMGGGLDRPIMYTPAPLRNGREQPEYRPPVDIGPPSPTTSMAEEQGEESDMSGAADMFAPVQPPAGGTGRGWFSLGGLGGGKPPSLEVARVRKAPAPRMNILADHLGELEIGELTAEGLDLSHNVESLLSLGSAPCGEGGSKGPAMGGAQVEGDGRRHPGEGAGGGPEGDEKAGEFGCEHFGKRQKLKYPGDAQNRWSGSEAGSPPAERGMDLPHRAPGDSVGAQHQENRATGWGQARGPSPTPLANEAPSEVEVKDAAPSLTSRIYNGVYKFVFGSAEGAQQGTGPTAAGRLAGRKVAPKSEGSRVAEDSEAPQFVAGGPKSSLFFQAGESTGIGRSGGFSGTFCNAASSSSHTETRGNSAPGRFPDIQSWAGVDSNHTSDHGRGQNSIFMFKGGANTAPTVAGRKQTRATSMTPGSSDGARLRARRRKSTPGGQVECPSTVPLAAKVTPMMWSPAQTPVLPRDEKGKQNWLGGPTPMSTQMPQPSLQEKPMADTPMSVFPSGNAANCATPMSMMAEETQGRIWQNPSQGTSSGVPFDCPMSLCTPVGVQTDDPGKAQDRMHPKRATEPLVHPLTEMLWTPRDKKSGNKFGEMSSASCRGVSEEPASSWPSADLSRPSFQGMGRMEWPSSNLVSSGVGQESPMSSQRKCLRAKKGRQQLKNQLPNQNQAGASSTAPGGPQSEEQILQAGEAHKRRGNDFFSKAKYVEAEAQYTQALDLLKSLPKCVHLAPLFCNRAAAWLMTSSPKRALKDCQCALEVDKTYARAYIRGTTCQLRLGNFAAAKEMLGSAKLNVPSNCGQYLEVAPKLTEVEQLESQFQRVKSHLMQGEVLEAGLRGGLQELEGMEKELSHSEEMWALKVLCLLRVGDHGRVTPILDCVCKSLDIRPPRTLWWQWIALQAWFHDGKQDEVSRRLTELISTLEQQPEEAMACPTGFTIRPNLQELKDIAKVEADANQLKLEGNEWYRNKNFKKAIELYAKALTTCKQGAVSGRFLAILLSNRAAAHQGAGAYAEAIADCCMARALDTTFVRAQVRLATLLLEIVRPQAAVDVLQRVIDFGNVDHSEVRDLMRRLAEAQVSAVKDPTPDHFKLLGLQATCKMDELKKAYRQLAVRLHPDKAALNCPYSLRFGPSGVKVLGESKVLDTIKEEASWLFKLINEANDAITNDLKHKKLERELFGDEVRRGYNTAGNRSRHDGPIFGYARNNTYRQSQRAGFQNQHGYYTRSGGYAPDAFSGRSGWNANRGF</sequence>
<dbReference type="SMART" id="SM00028">
    <property type="entry name" value="TPR"/>
    <property type="match status" value="6"/>
</dbReference>
<accession>A0A8S1IQF4</accession>
<keyword evidence="4" id="KW-1185">Reference proteome</keyword>
<feature type="compositionally biased region" description="Polar residues" evidence="1">
    <location>
        <begin position="682"/>
        <end position="692"/>
    </location>
</feature>
<feature type="region of interest" description="Disordered" evidence="1">
    <location>
        <begin position="1"/>
        <end position="282"/>
    </location>
</feature>
<evidence type="ECO:0000259" key="2">
    <source>
        <dbReference type="PROSITE" id="PS50076"/>
    </source>
</evidence>
<evidence type="ECO:0000313" key="4">
    <source>
        <dbReference type="Proteomes" id="UP000708148"/>
    </source>
</evidence>
<comment type="caution">
    <text evidence="3">The sequence shown here is derived from an EMBL/GenBank/DDBJ whole genome shotgun (WGS) entry which is preliminary data.</text>
</comment>
<dbReference type="PANTHER" id="PTHR44200">
    <property type="entry name" value="DNAJ HOMOLOG SUBFAMILY C MEMBER 7"/>
    <property type="match status" value="1"/>
</dbReference>
<dbReference type="SUPFAM" id="SSF48452">
    <property type="entry name" value="TPR-like"/>
    <property type="match status" value="2"/>
</dbReference>
<dbReference type="InterPro" id="IPR011990">
    <property type="entry name" value="TPR-like_helical_dom_sf"/>
</dbReference>
<feature type="domain" description="J" evidence="2">
    <location>
        <begin position="1291"/>
        <end position="1394"/>
    </location>
</feature>
<feature type="region of interest" description="Disordered" evidence="1">
    <location>
        <begin position="662"/>
        <end position="696"/>
    </location>
</feature>
<dbReference type="InterPro" id="IPR001623">
    <property type="entry name" value="DnaJ_domain"/>
</dbReference>
<organism evidence="3 4">
    <name type="scientific">Ostreobium quekettii</name>
    <dbReference type="NCBI Taxonomy" id="121088"/>
    <lineage>
        <taxon>Eukaryota</taxon>
        <taxon>Viridiplantae</taxon>
        <taxon>Chlorophyta</taxon>
        <taxon>core chlorophytes</taxon>
        <taxon>Ulvophyceae</taxon>
        <taxon>TCBD clade</taxon>
        <taxon>Bryopsidales</taxon>
        <taxon>Ostreobineae</taxon>
        <taxon>Ostreobiaceae</taxon>
        <taxon>Ostreobium</taxon>
    </lineage>
</organism>
<dbReference type="Pfam" id="PF00226">
    <property type="entry name" value="DnaJ"/>
    <property type="match status" value="1"/>
</dbReference>
<dbReference type="Gene3D" id="1.10.287.110">
    <property type="entry name" value="DnaJ domain"/>
    <property type="match status" value="1"/>
</dbReference>
<feature type="compositionally biased region" description="Low complexity" evidence="1">
    <location>
        <begin position="863"/>
        <end position="873"/>
    </location>
</feature>
<dbReference type="SMART" id="SM00271">
    <property type="entry name" value="DnaJ"/>
    <property type="match status" value="1"/>
</dbReference>
<feature type="compositionally biased region" description="Gly residues" evidence="1">
    <location>
        <begin position="270"/>
        <end position="282"/>
    </location>
</feature>
<dbReference type="PANTHER" id="PTHR44200:SF1">
    <property type="entry name" value="DNAJ HOMOLOG SUBFAMILY C MEMBER 7"/>
    <property type="match status" value="1"/>
</dbReference>
<feature type="compositionally biased region" description="Polar residues" evidence="1">
    <location>
        <begin position="833"/>
        <end position="852"/>
    </location>
</feature>
<feature type="region of interest" description="Disordered" evidence="1">
    <location>
        <begin position="339"/>
        <end position="457"/>
    </location>
</feature>
<dbReference type="PROSITE" id="PS50076">
    <property type="entry name" value="DNAJ_2"/>
    <property type="match status" value="1"/>
</dbReference>
<proteinExistence type="predicted"/>
<feature type="compositionally biased region" description="Low complexity" evidence="1">
    <location>
        <begin position="484"/>
        <end position="495"/>
    </location>
</feature>
<feature type="region of interest" description="Disordered" evidence="1">
    <location>
        <begin position="780"/>
        <end position="886"/>
    </location>
</feature>
<dbReference type="InterPro" id="IPR052758">
    <property type="entry name" value="SRC_co-chaperone"/>
</dbReference>
<dbReference type="PRINTS" id="PR00625">
    <property type="entry name" value="JDOMAIN"/>
</dbReference>
<evidence type="ECO:0000313" key="3">
    <source>
        <dbReference type="EMBL" id="CAD7696516.1"/>
    </source>
</evidence>
<dbReference type="EMBL" id="CAJHUC010000490">
    <property type="protein sequence ID" value="CAD7696516.1"/>
    <property type="molecule type" value="Genomic_DNA"/>
</dbReference>
<evidence type="ECO:0000256" key="1">
    <source>
        <dbReference type="SAM" id="MobiDB-lite"/>
    </source>
</evidence>
<feature type="compositionally biased region" description="Gly residues" evidence="1">
    <location>
        <begin position="341"/>
        <end position="350"/>
    </location>
</feature>
<dbReference type="InterPro" id="IPR036869">
    <property type="entry name" value="J_dom_sf"/>
</dbReference>
<dbReference type="Gene3D" id="1.25.40.10">
    <property type="entry name" value="Tetratricopeptide repeat domain"/>
    <property type="match status" value="2"/>
</dbReference>
<feature type="region of interest" description="Disordered" evidence="1">
    <location>
        <begin position="605"/>
        <end position="645"/>
    </location>
</feature>
<feature type="compositionally biased region" description="Polar residues" evidence="1">
    <location>
        <begin position="52"/>
        <end position="68"/>
    </location>
</feature>
<dbReference type="SUPFAM" id="SSF46565">
    <property type="entry name" value="Chaperone J-domain"/>
    <property type="match status" value="1"/>
</dbReference>
<name>A0A8S1IQF4_9CHLO</name>
<feature type="compositionally biased region" description="Basic residues" evidence="1">
    <location>
        <begin position="853"/>
        <end position="862"/>
    </location>
</feature>
<dbReference type="Proteomes" id="UP000708148">
    <property type="component" value="Unassembled WGS sequence"/>
</dbReference>